<dbReference type="SUPFAM" id="SSF52047">
    <property type="entry name" value="RNI-like"/>
    <property type="match status" value="1"/>
</dbReference>
<sequence>MATAPAPVPPVHKIMSIPELMHLVMGCVEDIDDLVSACLTSWAFNIAARPYLWRSVSLPKLYIKKRRISGKPFHEARAAELTSYTRHLSVDGSVVAPQTISRITYHHWDHRLIDLSHVELQQELDALFLALQEILMRTPHLLSFTSFRVPRLLDLVVLLHKHCAAIEAIQLSALDHDSEGLLVRPPVDPAESTYHAANSTILPFANVLAQGATGTFPVLAFPNLATLDLAGTAFCGPNSRERTIPQLAALLVASPNLKHLHLSGSVRVRSSDDPSPSFPPPGNRVPALFTKLCRAYKDASGQSLKLRFLKLGGGWEFELDHQVERGHYPITELLDVACLEELHMDYWDMSSNSQFNSMISLVDYLRFHLGEVPRLRKLTLPKLVNYVPQSGVLMWLLLDETYIGFASRLSVKLFNPVSSLKPELLGAGEKSVAVSYRGLQYCVWPGHAHVNSGTADPWTSVFTHLGQTRSLQILAPSLYLYVHMGEGQLSKAAAGFAGMAELRELWLIWIPQAACDDMRAVWAEIANQSFDGCTQAQLQALAMSFAETCPKLSYLRMGHVAWRILRYEPEARHEGIVLQQLTPWEVENKLPDAFDFRTPTLGSGGLFPWIPVHY</sequence>
<protein>
    <recommendedName>
        <fullName evidence="3">F-box domain-containing protein</fullName>
    </recommendedName>
</protein>
<organism evidence="1 2">
    <name type="scientific">Podospora appendiculata</name>
    <dbReference type="NCBI Taxonomy" id="314037"/>
    <lineage>
        <taxon>Eukaryota</taxon>
        <taxon>Fungi</taxon>
        <taxon>Dikarya</taxon>
        <taxon>Ascomycota</taxon>
        <taxon>Pezizomycotina</taxon>
        <taxon>Sordariomycetes</taxon>
        <taxon>Sordariomycetidae</taxon>
        <taxon>Sordariales</taxon>
        <taxon>Podosporaceae</taxon>
        <taxon>Podospora</taxon>
    </lineage>
</organism>
<comment type="caution">
    <text evidence="1">The sequence shown here is derived from an EMBL/GenBank/DDBJ whole genome shotgun (WGS) entry which is preliminary data.</text>
</comment>
<reference evidence="1" key="2">
    <citation type="submission" date="2023-06" db="EMBL/GenBank/DDBJ databases">
        <authorList>
            <consortium name="Lawrence Berkeley National Laboratory"/>
            <person name="Haridas S."/>
            <person name="Hensen N."/>
            <person name="Bonometti L."/>
            <person name="Westerberg I."/>
            <person name="Brannstrom I.O."/>
            <person name="Guillou S."/>
            <person name="Cros-Aarteil S."/>
            <person name="Calhoun S."/>
            <person name="Kuo A."/>
            <person name="Mondo S."/>
            <person name="Pangilinan J."/>
            <person name="Riley R."/>
            <person name="Labutti K."/>
            <person name="Andreopoulos B."/>
            <person name="Lipzen A."/>
            <person name="Chen C."/>
            <person name="Yanf M."/>
            <person name="Daum C."/>
            <person name="Ng V."/>
            <person name="Clum A."/>
            <person name="Steindorff A."/>
            <person name="Ohm R."/>
            <person name="Martin F."/>
            <person name="Silar P."/>
            <person name="Natvig D."/>
            <person name="Lalanne C."/>
            <person name="Gautier V."/>
            <person name="Ament-Velasquez S.L."/>
            <person name="Kruys A."/>
            <person name="Hutchinson M.I."/>
            <person name="Powell A.J."/>
            <person name="Barry K."/>
            <person name="Miller A.N."/>
            <person name="Grigoriev I.V."/>
            <person name="Debuchy R."/>
            <person name="Gladieux P."/>
            <person name="Thoren M.H."/>
            <person name="Johannesson H."/>
        </authorList>
    </citation>
    <scope>NUCLEOTIDE SEQUENCE</scope>
    <source>
        <strain evidence="1">CBS 314.62</strain>
    </source>
</reference>
<evidence type="ECO:0000313" key="2">
    <source>
        <dbReference type="Proteomes" id="UP001270362"/>
    </source>
</evidence>
<dbReference type="EMBL" id="JAULSO010000004">
    <property type="protein sequence ID" value="KAK3683420.1"/>
    <property type="molecule type" value="Genomic_DNA"/>
</dbReference>
<evidence type="ECO:0008006" key="3">
    <source>
        <dbReference type="Google" id="ProtNLM"/>
    </source>
</evidence>
<dbReference type="Proteomes" id="UP001270362">
    <property type="component" value="Unassembled WGS sequence"/>
</dbReference>
<reference evidence="1" key="1">
    <citation type="journal article" date="2023" name="Mol. Phylogenet. Evol.">
        <title>Genome-scale phylogeny and comparative genomics of the fungal order Sordariales.</title>
        <authorList>
            <person name="Hensen N."/>
            <person name="Bonometti L."/>
            <person name="Westerberg I."/>
            <person name="Brannstrom I.O."/>
            <person name="Guillou S."/>
            <person name="Cros-Aarteil S."/>
            <person name="Calhoun S."/>
            <person name="Haridas S."/>
            <person name="Kuo A."/>
            <person name="Mondo S."/>
            <person name="Pangilinan J."/>
            <person name="Riley R."/>
            <person name="LaButti K."/>
            <person name="Andreopoulos B."/>
            <person name="Lipzen A."/>
            <person name="Chen C."/>
            <person name="Yan M."/>
            <person name="Daum C."/>
            <person name="Ng V."/>
            <person name="Clum A."/>
            <person name="Steindorff A."/>
            <person name="Ohm R.A."/>
            <person name="Martin F."/>
            <person name="Silar P."/>
            <person name="Natvig D.O."/>
            <person name="Lalanne C."/>
            <person name="Gautier V."/>
            <person name="Ament-Velasquez S.L."/>
            <person name="Kruys A."/>
            <person name="Hutchinson M.I."/>
            <person name="Powell A.J."/>
            <person name="Barry K."/>
            <person name="Miller A.N."/>
            <person name="Grigoriev I.V."/>
            <person name="Debuchy R."/>
            <person name="Gladieux P."/>
            <person name="Hiltunen Thoren M."/>
            <person name="Johannesson H."/>
        </authorList>
    </citation>
    <scope>NUCLEOTIDE SEQUENCE</scope>
    <source>
        <strain evidence="1">CBS 314.62</strain>
    </source>
</reference>
<name>A0AAE0X2H0_9PEZI</name>
<keyword evidence="2" id="KW-1185">Reference proteome</keyword>
<dbReference type="AlphaFoldDB" id="A0AAE0X2H0"/>
<proteinExistence type="predicted"/>
<gene>
    <name evidence="1" type="ORF">B0T22DRAFT_247086</name>
</gene>
<accession>A0AAE0X2H0</accession>
<evidence type="ECO:0000313" key="1">
    <source>
        <dbReference type="EMBL" id="KAK3683420.1"/>
    </source>
</evidence>